<feature type="transmembrane region" description="Helical" evidence="1">
    <location>
        <begin position="97"/>
        <end position="122"/>
    </location>
</feature>
<keyword evidence="1" id="KW-0472">Membrane</keyword>
<dbReference type="RefSeq" id="WP_075055457.1">
    <property type="nucleotide sequence ID" value="NZ_CP007536.1"/>
</dbReference>
<sequence>MRTTRIAGVKSPTWVRALQIGIGAIAIVLSLAAIIYPVLTVVATLTVAAIILLLFGIENIVAGIFVYKQARAAHIGLGILVIILAVLVMAFPLGAAMFVAILAGVALMFSGFASIVAGLMGVSERATDTTPSRGARIFSVIAGALAVALSVMILAFPAFGIELVAIVIGIGLLVYGIRLVVTGISGRGQA</sequence>
<dbReference type="GeneID" id="74947734"/>
<feature type="transmembrane region" description="Helical" evidence="1">
    <location>
        <begin position="163"/>
        <end position="181"/>
    </location>
</feature>
<keyword evidence="3" id="KW-1185">Reference proteome</keyword>
<dbReference type="InterPro" id="IPR005325">
    <property type="entry name" value="DUF308_memb"/>
</dbReference>
<protein>
    <recommendedName>
        <fullName evidence="4">Acid-resistance membrane protein</fullName>
    </recommendedName>
</protein>
<reference evidence="2 3" key="1">
    <citation type="journal article" date="2014" name="Int. J. Syst. Evol. Microbiol.">
        <title>Nitrososphaera viennensis gen. nov., sp. nov., an aerobic and mesophilic, ammonia-oxidizing archaeon from soil and a member of the archaeal phylum Thaumarchaeota.</title>
        <authorList>
            <person name="Stieglmeier M."/>
            <person name="Klingl A."/>
            <person name="Alves R.J."/>
            <person name="Rittmann S.K."/>
            <person name="Melcher M."/>
            <person name="Leisch N."/>
            <person name="Schleper C."/>
        </authorList>
    </citation>
    <scope>NUCLEOTIDE SEQUENCE [LARGE SCALE GENOMIC DNA]</scope>
    <source>
        <strain evidence="2">EN76</strain>
    </source>
</reference>
<dbReference type="Pfam" id="PF03729">
    <property type="entry name" value="DUF308"/>
    <property type="match status" value="2"/>
</dbReference>
<evidence type="ECO:0000313" key="2">
    <source>
        <dbReference type="EMBL" id="AIC16764.1"/>
    </source>
</evidence>
<dbReference type="OrthoDB" id="385029at2157"/>
<proteinExistence type="predicted"/>
<dbReference type="Proteomes" id="UP000027093">
    <property type="component" value="Chromosome"/>
</dbReference>
<keyword evidence="1" id="KW-0812">Transmembrane</keyword>
<feature type="transmembrane region" description="Helical" evidence="1">
    <location>
        <begin position="74"/>
        <end position="91"/>
    </location>
</feature>
<keyword evidence="1" id="KW-1133">Transmembrane helix</keyword>
<feature type="transmembrane region" description="Helical" evidence="1">
    <location>
        <begin position="134"/>
        <end position="157"/>
    </location>
</feature>
<dbReference type="EMBL" id="CP007536">
    <property type="protein sequence ID" value="AIC16764.1"/>
    <property type="molecule type" value="Genomic_DNA"/>
</dbReference>
<accession>A0A060HJN7</accession>
<dbReference type="AlphaFoldDB" id="A0A060HJN7"/>
<feature type="transmembrane region" description="Helical" evidence="1">
    <location>
        <begin position="45"/>
        <end position="67"/>
    </location>
</feature>
<organism evidence="2 3">
    <name type="scientific">Nitrososphaera viennensis EN76</name>
    <dbReference type="NCBI Taxonomy" id="926571"/>
    <lineage>
        <taxon>Archaea</taxon>
        <taxon>Nitrososphaerota</taxon>
        <taxon>Nitrososphaeria</taxon>
        <taxon>Nitrososphaerales</taxon>
        <taxon>Nitrososphaeraceae</taxon>
        <taxon>Nitrososphaera</taxon>
    </lineage>
</organism>
<feature type="transmembrane region" description="Helical" evidence="1">
    <location>
        <begin position="20"/>
        <end position="39"/>
    </location>
</feature>
<gene>
    <name evidence="2" type="ORF">NVIE_024970</name>
</gene>
<evidence type="ECO:0008006" key="4">
    <source>
        <dbReference type="Google" id="ProtNLM"/>
    </source>
</evidence>
<evidence type="ECO:0000256" key="1">
    <source>
        <dbReference type="SAM" id="Phobius"/>
    </source>
</evidence>
<name>A0A060HJN7_9ARCH</name>
<dbReference type="KEGG" id="nvn:NVIE_024970"/>
<evidence type="ECO:0000313" key="3">
    <source>
        <dbReference type="Proteomes" id="UP000027093"/>
    </source>
</evidence>
<dbReference type="HOGENOM" id="CLU_1264527_0_0_2"/>